<dbReference type="RefSeq" id="WP_164041273.1">
    <property type="nucleotide sequence ID" value="NZ_JAAGNZ010000002.1"/>
</dbReference>
<reference evidence="1 2" key="1">
    <citation type="submission" date="2020-02" db="EMBL/GenBank/DDBJ databases">
        <title>Draft genome sequence of two Spirosoma agri KCTC 52727 and Spirosoma terrae KCTC 52035.</title>
        <authorList>
            <person name="Rojas J."/>
            <person name="Ambika Manirajan B."/>
            <person name="Ratering S."/>
            <person name="Suarez C."/>
            <person name="Schnell S."/>
        </authorList>
    </citation>
    <scope>NUCLEOTIDE SEQUENCE [LARGE SCALE GENOMIC DNA]</scope>
    <source>
        <strain evidence="1 2">KCTC 52727</strain>
    </source>
</reference>
<dbReference type="AlphaFoldDB" id="A0A6M0ILU3"/>
<gene>
    <name evidence="1" type="ORF">GK091_17930</name>
</gene>
<dbReference type="EMBL" id="JAAGNZ010000002">
    <property type="protein sequence ID" value="NEU68772.1"/>
    <property type="molecule type" value="Genomic_DNA"/>
</dbReference>
<proteinExistence type="predicted"/>
<dbReference type="InterPro" id="IPR025345">
    <property type="entry name" value="DUF4249"/>
</dbReference>
<evidence type="ECO:0000313" key="1">
    <source>
        <dbReference type="EMBL" id="NEU68772.1"/>
    </source>
</evidence>
<dbReference type="Proteomes" id="UP000477386">
    <property type="component" value="Unassembled WGS sequence"/>
</dbReference>
<evidence type="ECO:0000313" key="2">
    <source>
        <dbReference type="Proteomes" id="UP000477386"/>
    </source>
</evidence>
<protein>
    <submittedName>
        <fullName evidence="1">DUF4249 domain-containing protein</fullName>
    </submittedName>
</protein>
<keyword evidence="2" id="KW-1185">Reference proteome</keyword>
<dbReference type="Pfam" id="PF14054">
    <property type="entry name" value="DUF4249"/>
    <property type="match status" value="1"/>
</dbReference>
<sequence>MKVIPVLSALLLSIYFLWGCGSLRNEVDPGALGAETAKLVVSSFLSPQDTLLTVKVARSRTVVGDSIGGLIDGDNIADATVILSEGGRSVRLRYESDGQPYYSISASQLSIVAGKTYSLSVQTTTGERATSSCTIPGPVSINTVTFDSLASGRSQRYFVRARWQDPIGLTNYYQTAGVFRFVLNCKSCAQDQPDQEEFSGLSFDDDNRGLFSDAGIDGSSMISGRAYLNGANLPTGDQPAGFFNQYKRAQATINLFSVDQAYYQYWSAVIRQRRTRGNPFAEPVLIPSNIQGGLGCFAGYNNATIVLRLK</sequence>
<accession>A0A6M0ILU3</accession>
<comment type="caution">
    <text evidence="1">The sequence shown here is derived from an EMBL/GenBank/DDBJ whole genome shotgun (WGS) entry which is preliminary data.</text>
</comment>
<name>A0A6M0ILU3_9BACT</name>
<organism evidence="1 2">
    <name type="scientific">Spirosoma agri</name>
    <dbReference type="NCBI Taxonomy" id="1987381"/>
    <lineage>
        <taxon>Bacteria</taxon>
        <taxon>Pseudomonadati</taxon>
        <taxon>Bacteroidota</taxon>
        <taxon>Cytophagia</taxon>
        <taxon>Cytophagales</taxon>
        <taxon>Cytophagaceae</taxon>
        <taxon>Spirosoma</taxon>
    </lineage>
</organism>